<dbReference type="AlphaFoldDB" id="A0A1G9W1Q2"/>
<gene>
    <name evidence="1" type="ORF">SAMN05216244_3380</name>
</gene>
<dbReference type="EMBL" id="FNHF01000005">
    <property type="protein sequence ID" value="SDM77975.1"/>
    <property type="molecule type" value="Genomic_DNA"/>
</dbReference>
<evidence type="ECO:0000313" key="2">
    <source>
        <dbReference type="Proteomes" id="UP000182347"/>
    </source>
</evidence>
<protein>
    <submittedName>
        <fullName evidence="1">Uncharacterized protein</fullName>
    </submittedName>
</protein>
<proteinExistence type="predicted"/>
<dbReference type="Proteomes" id="UP000182347">
    <property type="component" value="Unassembled WGS sequence"/>
</dbReference>
<keyword evidence="2" id="KW-1185">Reference proteome</keyword>
<name>A0A1G9W1Q2_9BACI</name>
<reference evidence="2" key="1">
    <citation type="submission" date="2016-10" db="EMBL/GenBank/DDBJ databases">
        <authorList>
            <person name="Varghese N."/>
            <person name="Submissions S."/>
        </authorList>
    </citation>
    <scope>NUCLEOTIDE SEQUENCE [LARGE SCALE GENOMIC DNA]</scope>
    <source>
        <strain evidence="2">CGMCC 1.6199</strain>
    </source>
</reference>
<evidence type="ECO:0000313" key="1">
    <source>
        <dbReference type="EMBL" id="SDM77975.1"/>
    </source>
</evidence>
<organism evidence="1 2">
    <name type="scientific">Sediminibacillus halophilus</name>
    <dbReference type="NCBI Taxonomy" id="482461"/>
    <lineage>
        <taxon>Bacteria</taxon>
        <taxon>Bacillati</taxon>
        <taxon>Bacillota</taxon>
        <taxon>Bacilli</taxon>
        <taxon>Bacillales</taxon>
        <taxon>Bacillaceae</taxon>
        <taxon>Sediminibacillus</taxon>
    </lineage>
</organism>
<sequence length="49" mass="5675">MLSSGDSEEYKCVEMASFKQHTFPNHKIKMPSMDNIFHSIRTKQKTQTG</sequence>
<accession>A0A1G9W1Q2</accession>